<dbReference type="OrthoDB" id="8068875at2759"/>
<keyword evidence="2" id="KW-0808">Transferase</keyword>
<sequence>MSNHPRRLLFCLIVGSVLVSGLFFRVLQDTVLVRTQPSTKPVDGPLSDREHELLAKLLNIPVQSKPYGENHSSFLTNQTNVTEDVIPNPLPQLYPELHAKIPKTLLPQYKSPCWHYNGKLTCLPYFYLIGMPKCGTTDLWDKLVQHPQVAKVPKEPHWWAKRRNGWTKTPIHAEQVQRIRKMTKGTDDASVDWYLNWFRTFAVPSVKKNKKIVFGDGSVSTSFHALAQWRQLFPGSVDPPYNLPDLMNSVQPSAKIIAIIRDPVSRFYSAHLYNGGKNNMSCKKAAKESVACMETCLQHHTDRLKEAKRPFSIFPLKVRLLRNTILLPLFISCNQLFRGMYFIYLNDWIKAFGSTQVHVILLDDWISKPVEAYRDVIEFLELDPLSDSAIESITKTTVKNSQKKKKKKAGDLLPTSKKLLQDYYRPYNHQLADLLNSSKYLWDY</sequence>
<dbReference type="PANTHER" id="PTHR15723">
    <property type="entry name" value="CARBOHYDRATE SULFOTRANSFERASE 15"/>
    <property type="match status" value="1"/>
</dbReference>
<accession>A0A2G8LNI0</accession>
<dbReference type="GO" id="GO:0050659">
    <property type="term" value="F:N-acetylgalactosamine 4-sulfate 6-O-sulfotransferase activity"/>
    <property type="evidence" value="ECO:0007669"/>
    <property type="project" value="TreeGrafter"/>
</dbReference>
<evidence type="ECO:0000313" key="3">
    <source>
        <dbReference type="Proteomes" id="UP000230750"/>
    </source>
</evidence>
<dbReference type="PANTHER" id="PTHR15723:SF0">
    <property type="entry name" value="CARBOHYDRATE SULFOTRANSFERASE 15"/>
    <property type="match status" value="1"/>
</dbReference>
<dbReference type="Proteomes" id="UP000230750">
    <property type="component" value="Unassembled WGS sequence"/>
</dbReference>
<dbReference type="AlphaFoldDB" id="A0A2G8LNI0"/>
<dbReference type="SUPFAM" id="SSF52540">
    <property type="entry name" value="P-loop containing nucleoside triphosphate hydrolases"/>
    <property type="match status" value="1"/>
</dbReference>
<name>A0A2G8LNI0_STIJA</name>
<protein>
    <submittedName>
        <fullName evidence="2">Putative carbohydrate sulfotransferase 15 isoform X1</fullName>
    </submittedName>
</protein>
<gene>
    <name evidence="2" type="ORF">BSL78_01239</name>
</gene>
<dbReference type="EMBL" id="MRZV01000024">
    <property type="protein sequence ID" value="PIK61784.1"/>
    <property type="molecule type" value="Genomic_DNA"/>
</dbReference>
<proteinExistence type="predicted"/>
<keyword evidence="3" id="KW-1185">Reference proteome</keyword>
<dbReference type="GO" id="GO:0019319">
    <property type="term" value="P:hexose biosynthetic process"/>
    <property type="evidence" value="ECO:0007669"/>
    <property type="project" value="TreeGrafter"/>
</dbReference>
<dbReference type="Pfam" id="PF00685">
    <property type="entry name" value="Sulfotransfer_1"/>
    <property type="match status" value="1"/>
</dbReference>
<dbReference type="InterPro" id="IPR052654">
    <property type="entry name" value="CS_Sulfotransferase"/>
</dbReference>
<evidence type="ECO:0000259" key="1">
    <source>
        <dbReference type="Pfam" id="PF00685"/>
    </source>
</evidence>
<feature type="non-terminal residue" evidence="2">
    <location>
        <position position="444"/>
    </location>
</feature>
<reference evidence="2 3" key="1">
    <citation type="journal article" date="2017" name="PLoS Biol.">
        <title>The sea cucumber genome provides insights into morphological evolution and visceral regeneration.</title>
        <authorList>
            <person name="Zhang X."/>
            <person name="Sun L."/>
            <person name="Yuan J."/>
            <person name="Sun Y."/>
            <person name="Gao Y."/>
            <person name="Zhang L."/>
            <person name="Li S."/>
            <person name="Dai H."/>
            <person name="Hamel J.F."/>
            <person name="Liu C."/>
            <person name="Yu Y."/>
            <person name="Liu S."/>
            <person name="Lin W."/>
            <person name="Guo K."/>
            <person name="Jin S."/>
            <person name="Xu P."/>
            <person name="Storey K.B."/>
            <person name="Huan P."/>
            <person name="Zhang T."/>
            <person name="Zhou Y."/>
            <person name="Zhang J."/>
            <person name="Lin C."/>
            <person name="Li X."/>
            <person name="Xing L."/>
            <person name="Huo D."/>
            <person name="Sun M."/>
            <person name="Wang L."/>
            <person name="Mercier A."/>
            <person name="Li F."/>
            <person name="Yang H."/>
            <person name="Xiang J."/>
        </authorList>
    </citation>
    <scope>NUCLEOTIDE SEQUENCE [LARGE SCALE GENOMIC DNA]</scope>
    <source>
        <strain evidence="2">Shaxun</strain>
        <tissue evidence="2">Muscle</tissue>
    </source>
</reference>
<comment type="caution">
    <text evidence="2">The sequence shown here is derived from an EMBL/GenBank/DDBJ whole genome shotgun (WGS) entry which is preliminary data.</text>
</comment>
<dbReference type="InterPro" id="IPR027417">
    <property type="entry name" value="P-loop_NTPase"/>
</dbReference>
<feature type="domain" description="Sulfotransferase" evidence="1">
    <location>
        <begin position="128"/>
        <end position="410"/>
    </location>
</feature>
<dbReference type="STRING" id="307972.A0A2G8LNI0"/>
<evidence type="ECO:0000313" key="2">
    <source>
        <dbReference type="EMBL" id="PIK61784.1"/>
    </source>
</evidence>
<dbReference type="Gene3D" id="3.40.50.300">
    <property type="entry name" value="P-loop containing nucleotide triphosphate hydrolases"/>
    <property type="match status" value="1"/>
</dbReference>
<dbReference type="InterPro" id="IPR000863">
    <property type="entry name" value="Sulfotransferase_dom"/>
</dbReference>
<organism evidence="2 3">
    <name type="scientific">Stichopus japonicus</name>
    <name type="common">Sea cucumber</name>
    <dbReference type="NCBI Taxonomy" id="307972"/>
    <lineage>
        <taxon>Eukaryota</taxon>
        <taxon>Metazoa</taxon>
        <taxon>Echinodermata</taxon>
        <taxon>Eleutherozoa</taxon>
        <taxon>Echinozoa</taxon>
        <taxon>Holothuroidea</taxon>
        <taxon>Aspidochirotacea</taxon>
        <taxon>Aspidochirotida</taxon>
        <taxon>Stichopodidae</taxon>
        <taxon>Apostichopus</taxon>
    </lineage>
</organism>